<dbReference type="GO" id="GO:0015420">
    <property type="term" value="F:ABC-type vitamin B12 transporter activity"/>
    <property type="evidence" value="ECO:0007669"/>
    <property type="project" value="UniProtKB-UniRule"/>
</dbReference>
<comment type="function">
    <text evidence="9">Converts cobyric acid to cobinamide by the addition of aminopropanol on the F carboxylic group.</text>
</comment>
<evidence type="ECO:0000256" key="2">
    <source>
        <dbReference type="ARBA" id="ARBA00004953"/>
    </source>
</evidence>
<gene>
    <name evidence="9 10" type="primary">cobD</name>
    <name evidence="10" type="ORF">KL86SPO_30747</name>
</gene>
<keyword evidence="8 9" id="KW-0472">Membrane</keyword>
<keyword evidence="4 9" id="KW-1003">Cell membrane</keyword>
<evidence type="ECO:0000313" key="10">
    <source>
        <dbReference type="EMBL" id="SCM80569.1"/>
    </source>
</evidence>
<dbReference type="InterPro" id="IPR004485">
    <property type="entry name" value="Cobalamin_biosynth_CobD/CbiB"/>
</dbReference>
<name>A0A212LT68_9FIRM</name>
<proteinExistence type="inferred from homology"/>
<dbReference type="Pfam" id="PF03186">
    <property type="entry name" value="CobD_Cbib"/>
    <property type="match status" value="1"/>
</dbReference>
<comment type="subcellular location">
    <subcellularLocation>
        <location evidence="1 9">Cell membrane</location>
        <topology evidence="1 9">Multi-pass membrane protein</topology>
    </subcellularLocation>
</comment>
<dbReference type="HAMAP" id="MF_00024">
    <property type="entry name" value="CobD_CbiB"/>
    <property type="match status" value="1"/>
</dbReference>
<dbReference type="GO" id="GO:0005886">
    <property type="term" value="C:plasma membrane"/>
    <property type="evidence" value="ECO:0007669"/>
    <property type="project" value="UniProtKB-SubCell"/>
</dbReference>
<dbReference type="PANTHER" id="PTHR34308">
    <property type="entry name" value="COBALAMIN BIOSYNTHESIS PROTEIN CBIB"/>
    <property type="match status" value="1"/>
</dbReference>
<dbReference type="UniPathway" id="UPA00148"/>
<feature type="transmembrane region" description="Helical" evidence="9">
    <location>
        <begin position="296"/>
        <end position="317"/>
    </location>
</feature>
<comment type="pathway">
    <text evidence="2 9">Cofactor biosynthesis; adenosylcobalamin biosynthesis.</text>
</comment>
<dbReference type="NCBIfam" id="TIGR00380">
    <property type="entry name" value="cobal_cbiB"/>
    <property type="match status" value="1"/>
</dbReference>
<keyword evidence="7 9" id="KW-1133">Transmembrane helix</keyword>
<comment type="similarity">
    <text evidence="3 9">Belongs to the CobD/CbiB family.</text>
</comment>
<feature type="transmembrane region" description="Helical" evidence="9">
    <location>
        <begin position="82"/>
        <end position="102"/>
    </location>
</feature>
<organism evidence="10">
    <name type="scientific">uncultured Sporomusa sp</name>
    <dbReference type="NCBI Taxonomy" id="307249"/>
    <lineage>
        <taxon>Bacteria</taxon>
        <taxon>Bacillati</taxon>
        <taxon>Bacillota</taxon>
        <taxon>Negativicutes</taxon>
        <taxon>Selenomonadales</taxon>
        <taxon>Sporomusaceae</taxon>
        <taxon>Sporomusa</taxon>
        <taxon>environmental samples</taxon>
    </lineage>
</organism>
<dbReference type="EMBL" id="FMJE01000003">
    <property type="protein sequence ID" value="SCM80569.1"/>
    <property type="molecule type" value="Genomic_DNA"/>
</dbReference>
<dbReference type="AlphaFoldDB" id="A0A212LT68"/>
<evidence type="ECO:0000256" key="5">
    <source>
        <dbReference type="ARBA" id="ARBA00022573"/>
    </source>
</evidence>
<feature type="transmembrane region" description="Helical" evidence="9">
    <location>
        <begin position="160"/>
        <end position="177"/>
    </location>
</feature>
<evidence type="ECO:0000256" key="3">
    <source>
        <dbReference type="ARBA" id="ARBA00006263"/>
    </source>
</evidence>
<protein>
    <recommendedName>
        <fullName evidence="9">Cobalamin biosynthesis protein CobD</fullName>
    </recommendedName>
</protein>
<evidence type="ECO:0000256" key="6">
    <source>
        <dbReference type="ARBA" id="ARBA00022692"/>
    </source>
</evidence>
<dbReference type="GO" id="GO:0009236">
    <property type="term" value="P:cobalamin biosynthetic process"/>
    <property type="evidence" value="ECO:0007669"/>
    <property type="project" value="UniProtKB-UniRule"/>
</dbReference>
<dbReference type="RefSeq" id="WP_288183900.1">
    <property type="nucleotide sequence ID" value="NZ_LT608335.1"/>
</dbReference>
<evidence type="ECO:0000256" key="1">
    <source>
        <dbReference type="ARBA" id="ARBA00004651"/>
    </source>
</evidence>
<keyword evidence="5 9" id="KW-0169">Cobalamin biosynthesis</keyword>
<feature type="transmembrane region" description="Helical" evidence="9">
    <location>
        <begin position="53"/>
        <end position="76"/>
    </location>
</feature>
<sequence>MEQYVALGAVIIDRLVGDPRTSFHPVVMLGTFIAWLERHLLAVNHPAMRKTMAGAVLVAIVLTTAYGVAWLIMAALSAIHSWAGYIAGAVLLSFAISPRALAEAGREIAGFLNSGNMEQARFKVGWIVGRDTAALDTPEVTRATVETVAENIVDGIISPLFYAIIGGVPLACLYRAVNTMDSMVGYKNEKYRDFGMVAARLDDVFNYIPARITGLLIIMAAALLRLDTKGAWKAIRRDAVKHPSPNSGFSEAGVAGALGVRLGGLNYYGGVASFRAYMGEARHELRPVHIEQTIQIMYAVTILFLIAAFVCKGLLALA</sequence>
<dbReference type="PANTHER" id="PTHR34308:SF1">
    <property type="entry name" value="COBALAMIN BIOSYNTHESIS PROTEIN CBIB"/>
    <property type="match status" value="1"/>
</dbReference>
<evidence type="ECO:0000256" key="4">
    <source>
        <dbReference type="ARBA" id="ARBA00022475"/>
    </source>
</evidence>
<evidence type="ECO:0000256" key="8">
    <source>
        <dbReference type="ARBA" id="ARBA00023136"/>
    </source>
</evidence>
<accession>A0A212LT68</accession>
<dbReference type="GO" id="GO:0048472">
    <property type="term" value="F:threonine-phosphate decarboxylase activity"/>
    <property type="evidence" value="ECO:0007669"/>
    <property type="project" value="InterPro"/>
</dbReference>
<keyword evidence="6 9" id="KW-0812">Transmembrane</keyword>
<feature type="transmembrane region" description="Helical" evidence="9">
    <location>
        <begin position="204"/>
        <end position="226"/>
    </location>
</feature>
<evidence type="ECO:0000256" key="9">
    <source>
        <dbReference type="HAMAP-Rule" id="MF_00024"/>
    </source>
</evidence>
<evidence type="ECO:0000256" key="7">
    <source>
        <dbReference type="ARBA" id="ARBA00022989"/>
    </source>
</evidence>
<reference evidence="10" key="1">
    <citation type="submission" date="2016-08" db="EMBL/GenBank/DDBJ databases">
        <authorList>
            <person name="Seilhamer J.J."/>
        </authorList>
    </citation>
    <scope>NUCLEOTIDE SEQUENCE</scope>
    <source>
        <strain evidence="10">86</strain>
    </source>
</reference>